<evidence type="ECO:0000313" key="1">
    <source>
        <dbReference type="EMBL" id="HIT73973.1"/>
    </source>
</evidence>
<dbReference type="EMBL" id="DVLP01000005">
    <property type="protein sequence ID" value="HIT73973.1"/>
    <property type="molecule type" value="Genomic_DNA"/>
</dbReference>
<reference evidence="1" key="2">
    <citation type="journal article" date="2021" name="PeerJ">
        <title>Extensive microbial diversity within the chicken gut microbiome revealed by metagenomics and culture.</title>
        <authorList>
            <person name="Gilroy R."/>
            <person name="Ravi A."/>
            <person name="Getino M."/>
            <person name="Pursley I."/>
            <person name="Horton D.L."/>
            <person name="Alikhan N.F."/>
            <person name="Baker D."/>
            <person name="Gharbi K."/>
            <person name="Hall N."/>
            <person name="Watson M."/>
            <person name="Adriaenssens E.M."/>
            <person name="Foster-Nyarko E."/>
            <person name="Jarju S."/>
            <person name="Secka A."/>
            <person name="Antonio M."/>
            <person name="Oren A."/>
            <person name="Chaudhuri R.R."/>
            <person name="La Ragione R."/>
            <person name="Hildebrand F."/>
            <person name="Pallen M.J."/>
        </authorList>
    </citation>
    <scope>NUCLEOTIDE SEQUENCE</scope>
    <source>
        <strain evidence="1">ChiGjej1B1-24693</strain>
    </source>
</reference>
<protein>
    <submittedName>
        <fullName evidence="1">LOG family protein</fullName>
    </submittedName>
</protein>
<dbReference type="Pfam" id="PF03641">
    <property type="entry name" value="Lysine_decarbox"/>
    <property type="match status" value="1"/>
</dbReference>
<comment type="caution">
    <text evidence="1">The sequence shown here is derived from an EMBL/GenBank/DDBJ whole genome shotgun (WGS) entry which is preliminary data.</text>
</comment>
<organism evidence="1 2">
    <name type="scientific">Candidatus Avipropionibacterium avicola</name>
    <dbReference type="NCBI Taxonomy" id="2840701"/>
    <lineage>
        <taxon>Bacteria</taxon>
        <taxon>Bacillati</taxon>
        <taxon>Actinomycetota</taxon>
        <taxon>Actinomycetes</taxon>
        <taxon>Propionibacteriales</taxon>
        <taxon>Propionibacteriaceae</taxon>
        <taxon>Propionibacteriaceae incertae sedis</taxon>
        <taxon>Candidatus Avipropionibacterium</taxon>
    </lineage>
</organism>
<dbReference type="PANTHER" id="PTHR43393">
    <property type="entry name" value="CYTOKININ RIBOSIDE 5'-MONOPHOSPHATE PHOSPHORIBOHYDROLASE"/>
    <property type="match status" value="1"/>
</dbReference>
<name>A0A9D1GUE5_9ACTN</name>
<dbReference type="AlphaFoldDB" id="A0A9D1GUE5"/>
<sequence length="370" mass="40469">MSRRHTEIEDLTDFDDRIGLTRSLNGWFLQSVDLSERSGPLSERDVTGAVFLGCTFADGVENLLRLRGALIFPSLPQAPFNPYRASLYDADELYGDGPYSSGTDAAVYAWSQHWHREHDLRGDLAITLHDHAITEALDDAIGPDVVPETRLVGVMGGHALRRGEPGYRQACELGARLTEAGRIVLTGGGPGAMEAANLGAYLSGQDDPERACHEALAVLAEHADFHHDLDGWAAAAMEVRRRWPAATAGHSVGIPTWFYGHEPPNAFATRIAKYFTNALREDTLLARCRGGIIYLPGAAGTVQEVFQAVTENYYAAHEDNIAPLVLVDTEHWTRRLPVWPLLQALGQDRAMGERIHCVDTVDQALAVLTG</sequence>
<dbReference type="GO" id="GO:0005829">
    <property type="term" value="C:cytosol"/>
    <property type="evidence" value="ECO:0007669"/>
    <property type="project" value="TreeGrafter"/>
</dbReference>
<dbReference type="SUPFAM" id="SSF102405">
    <property type="entry name" value="MCP/YpsA-like"/>
    <property type="match status" value="1"/>
</dbReference>
<evidence type="ECO:0000313" key="2">
    <source>
        <dbReference type="Proteomes" id="UP000886842"/>
    </source>
</evidence>
<dbReference type="Pfam" id="PF18306">
    <property type="entry name" value="LDcluster4"/>
    <property type="match status" value="1"/>
</dbReference>
<dbReference type="InterPro" id="IPR041164">
    <property type="entry name" value="LDcluster4"/>
</dbReference>
<gene>
    <name evidence="1" type="ORF">IAA98_00125</name>
</gene>
<proteinExistence type="predicted"/>
<dbReference type="PANTHER" id="PTHR43393:SF3">
    <property type="entry name" value="LYSINE DECARBOXYLASE-LIKE PROTEIN"/>
    <property type="match status" value="1"/>
</dbReference>
<dbReference type="InterPro" id="IPR031100">
    <property type="entry name" value="LOG_fam"/>
</dbReference>
<reference evidence="1" key="1">
    <citation type="submission" date="2020-10" db="EMBL/GenBank/DDBJ databases">
        <authorList>
            <person name="Gilroy R."/>
        </authorList>
    </citation>
    <scope>NUCLEOTIDE SEQUENCE</scope>
    <source>
        <strain evidence="1">ChiGjej1B1-24693</strain>
    </source>
</reference>
<dbReference type="Proteomes" id="UP000886842">
    <property type="component" value="Unassembled WGS sequence"/>
</dbReference>
<dbReference type="Gene3D" id="3.40.50.450">
    <property type="match status" value="1"/>
</dbReference>
<dbReference type="InterPro" id="IPR052341">
    <property type="entry name" value="LOG_family_nucleotidases"/>
</dbReference>
<accession>A0A9D1GUE5</accession>